<dbReference type="InterPro" id="IPR036412">
    <property type="entry name" value="HAD-like_sf"/>
</dbReference>
<dbReference type="GO" id="GO:0005829">
    <property type="term" value="C:cytosol"/>
    <property type="evidence" value="ECO:0007669"/>
    <property type="project" value="TreeGrafter"/>
</dbReference>
<sequence length="202" mass="23549">MIKSIFWDFDGVLLDSNQIREKGFAEVLKEYSAAEVEQLLAFHQQNGGLSRYVKFRYFFENIRGETITVEEIQQWANRFSIIMRELLTDPTLQIQETLNYIKRNHAKIPMYIVSGSDQEELRFLCKAHGIETYFKRIHGSPTPKKDWVKSIIEEERLETDSCVLIGDSINDYEAAKDSKIGFLAFNNIELSKYSTYIINELA</sequence>
<dbReference type="EC" id="3.1.3.18" evidence="4"/>
<evidence type="ECO:0000256" key="1">
    <source>
        <dbReference type="ARBA" id="ARBA00000830"/>
    </source>
</evidence>
<reference evidence="5 6" key="1">
    <citation type="submission" date="2018-03" db="EMBL/GenBank/DDBJ databases">
        <title>Phenotypic and genomic properties of Cyclonatronum proteinivorum gen. nov., sp. nov., a haloalkaliphilic bacteroidete from soda lakes possessing Na+-translocating rhodopsin.</title>
        <authorList>
            <person name="Toshchakov S.V."/>
            <person name="Korzhenkov A."/>
            <person name="Samarov N.I."/>
            <person name="Kublanov I.V."/>
            <person name="Muntyan M.S."/>
            <person name="Sorokin D.Y."/>
        </authorList>
    </citation>
    <scope>NUCLEOTIDE SEQUENCE [LARGE SCALE GENOMIC DNA]</scope>
    <source>
        <strain evidence="5 6">Omega</strain>
    </source>
</reference>
<dbReference type="RefSeq" id="WP_114984838.1">
    <property type="nucleotide sequence ID" value="NZ_CP027806.1"/>
</dbReference>
<proteinExistence type="inferred from homology"/>
<evidence type="ECO:0000313" key="6">
    <source>
        <dbReference type="Proteomes" id="UP000254808"/>
    </source>
</evidence>
<protein>
    <recommendedName>
        <fullName evidence="4">phosphoglycolate phosphatase</fullName>
        <ecNumber evidence="4">3.1.3.18</ecNumber>
    </recommendedName>
</protein>
<organism evidence="5 6">
    <name type="scientific">Cyclonatronum proteinivorum</name>
    <dbReference type="NCBI Taxonomy" id="1457365"/>
    <lineage>
        <taxon>Bacteria</taxon>
        <taxon>Pseudomonadati</taxon>
        <taxon>Balneolota</taxon>
        <taxon>Balneolia</taxon>
        <taxon>Balneolales</taxon>
        <taxon>Cyclonatronaceae</taxon>
        <taxon>Cyclonatronum</taxon>
    </lineage>
</organism>
<dbReference type="NCBIfam" id="TIGR01549">
    <property type="entry name" value="HAD-SF-IA-v1"/>
    <property type="match status" value="1"/>
</dbReference>
<evidence type="ECO:0000256" key="3">
    <source>
        <dbReference type="ARBA" id="ARBA00006171"/>
    </source>
</evidence>
<dbReference type="AlphaFoldDB" id="A0A345UMH4"/>
<dbReference type="SUPFAM" id="SSF56784">
    <property type="entry name" value="HAD-like"/>
    <property type="match status" value="1"/>
</dbReference>
<dbReference type="Gene3D" id="3.40.50.1000">
    <property type="entry name" value="HAD superfamily/HAD-like"/>
    <property type="match status" value="1"/>
</dbReference>
<dbReference type="PANTHER" id="PTHR43434">
    <property type="entry name" value="PHOSPHOGLYCOLATE PHOSPHATASE"/>
    <property type="match status" value="1"/>
</dbReference>
<dbReference type="Gene3D" id="1.10.150.240">
    <property type="entry name" value="Putative phosphatase, domain 2"/>
    <property type="match status" value="1"/>
</dbReference>
<dbReference type="PANTHER" id="PTHR43434:SF1">
    <property type="entry name" value="PHOSPHOGLYCOLATE PHOSPHATASE"/>
    <property type="match status" value="1"/>
</dbReference>
<comment type="catalytic activity">
    <reaction evidence="1">
        <text>2-phosphoglycolate + H2O = glycolate + phosphate</text>
        <dbReference type="Rhea" id="RHEA:14369"/>
        <dbReference type="ChEBI" id="CHEBI:15377"/>
        <dbReference type="ChEBI" id="CHEBI:29805"/>
        <dbReference type="ChEBI" id="CHEBI:43474"/>
        <dbReference type="ChEBI" id="CHEBI:58033"/>
        <dbReference type="EC" id="3.1.3.18"/>
    </reaction>
</comment>
<accession>A0A345UMH4</accession>
<dbReference type="SFLD" id="SFLDS00003">
    <property type="entry name" value="Haloacid_Dehalogenase"/>
    <property type="match status" value="1"/>
</dbReference>
<name>A0A345UMH4_9BACT</name>
<keyword evidence="6" id="KW-1185">Reference proteome</keyword>
<evidence type="ECO:0000256" key="2">
    <source>
        <dbReference type="ARBA" id="ARBA00004818"/>
    </source>
</evidence>
<evidence type="ECO:0000313" key="5">
    <source>
        <dbReference type="EMBL" id="AXJ01676.1"/>
    </source>
</evidence>
<dbReference type="SFLD" id="SFLDG01129">
    <property type="entry name" value="C1.5:_HAD__Beta-PGM__Phosphata"/>
    <property type="match status" value="1"/>
</dbReference>
<dbReference type="CDD" id="cd01427">
    <property type="entry name" value="HAD_like"/>
    <property type="match status" value="1"/>
</dbReference>
<evidence type="ECO:0000256" key="4">
    <source>
        <dbReference type="ARBA" id="ARBA00013078"/>
    </source>
</evidence>
<dbReference type="InterPro" id="IPR006439">
    <property type="entry name" value="HAD-SF_hydro_IA"/>
</dbReference>
<dbReference type="EMBL" id="CP027806">
    <property type="protein sequence ID" value="AXJ01676.1"/>
    <property type="molecule type" value="Genomic_DNA"/>
</dbReference>
<dbReference type="KEGG" id="cprv:CYPRO_2434"/>
<comment type="similarity">
    <text evidence="3">Belongs to the HAD-like hydrolase superfamily. CbbY/CbbZ/Gph/YieH family.</text>
</comment>
<dbReference type="InterPro" id="IPR041492">
    <property type="entry name" value="HAD_2"/>
</dbReference>
<comment type="pathway">
    <text evidence="2">Organic acid metabolism; glycolate biosynthesis; glycolate from 2-phosphoglycolate: step 1/1.</text>
</comment>
<dbReference type="OrthoDB" id="9807630at2"/>
<dbReference type="GO" id="GO:0006281">
    <property type="term" value="P:DNA repair"/>
    <property type="evidence" value="ECO:0007669"/>
    <property type="project" value="TreeGrafter"/>
</dbReference>
<dbReference type="GO" id="GO:0008967">
    <property type="term" value="F:phosphoglycolate phosphatase activity"/>
    <property type="evidence" value="ECO:0007669"/>
    <property type="project" value="UniProtKB-EC"/>
</dbReference>
<gene>
    <name evidence="5" type="ORF">CYPRO_2434</name>
</gene>
<dbReference type="Proteomes" id="UP000254808">
    <property type="component" value="Chromosome"/>
</dbReference>
<dbReference type="InterPro" id="IPR023198">
    <property type="entry name" value="PGP-like_dom2"/>
</dbReference>
<dbReference type="InterPro" id="IPR023214">
    <property type="entry name" value="HAD_sf"/>
</dbReference>
<dbReference type="InterPro" id="IPR050155">
    <property type="entry name" value="HAD-like_hydrolase_sf"/>
</dbReference>
<dbReference type="Pfam" id="PF13419">
    <property type="entry name" value="HAD_2"/>
    <property type="match status" value="1"/>
</dbReference>